<evidence type="ECO:0000256" key="4">
    <source>
        <dbReference type="PIRSR" id="PIRSR005739-1"/>
    </source>
</evidence>
<evidence type="ECO:0000313" key="8">
    <source>
        <dbReference type="Proteomes" id="UP001201262"/>
    </source>
</evidence>
<organism evidence="7 8">
    <name type="scientific">Talaromyces proteolyticus</name>
    <dbReference type="NCBI Taxonomy" id="1131652"/>
    <lineage>
        <taxon>Eukaryota</taxon>
        <taxon>Fungi</taxon>
        <taxon>Dikarya</taxon>
        <taxon>Ascomycota</taxon>
        <taxon>Pezizomycotina</taxon>
        <taxon>Eurotiomycetes</taxon>
        <taxon>Eurotiomycetidae</taxon>
        <taxon>Eurotiales</taxon>
        <taxon>Trichocomaceae</taxon>
        <taxon>Talaromyces</taxon>
        <taxon>Talaromyces sect. Bacilispori</taxon>
    </lineage>
</organism>
<dbReference type="PROSITE" id="PS51683">
    <property type="entry name" value="SAM_OMT_II"/>
    <property type="match status" value="1"/>
</dbReference>
<keyword evidence="1" id="KW-0489">Methyltransferase</keyword>
<sequence length="395" mass="44687">MATSLSDLTTTVESALSSLPPSDKIEDAERMRLLGIINQLQTALEPPLLSIQRLCFSHYGIVAVRVAQGMGVFDSFVEAQGTEMTLAELSSKTKGDEALLKRIMRYLCAHHIFKETTQNTYQPLPLAMIFGTGSVPGDMIKHFHTNLQVTAKMFEYFEKNGYKNPEDLNDAPFQLAYNTRDTYFEWLQKNPTEQQVFNSVMTESLQYCGKDWFNIYPVPEKLKCSPSRVLLVDIGGGVGHDIIAFRKQFPELPGKLVVQDLAHVIDDIQEPLPDSITAVAHNMFDPQPFRGAKSYYMRTVLHDFPDRQVVAALSRIREAMAEDSILLIHEHTVPEGPNMPPLAATLDLHMMEIFSSLERTEEQWIALLEKAEFKVNKIWKDQSNAHHTALFEATL</sequence>
<dbReference type="GO" id="GO:0032259">
    <property type="term" value="P:methylation"/>
    <property type="evidence" value="ECO:0007669"/>
    <property type="project" value="UniProtKB-KW"/>
</dbReference>
<evidence type="ECO:0000256" key="1">
    <source>
        <dbReference type="ARBA" id="ARBA00022603"/>
    </source>
</evidence>
<evidence type="ECO:0000256" key="3">
    <source>
        <dbReference type="ARBA" id="ARBA00022691"/>
    </source>
</evidence>
<evidence type="ECO:0000259" key="6">
    <source>
        <dbReference type="Pfam" id="PF08100"/>
    </source>
</evidence>
<dbReference type="SUPFAM" id="SSF46785">
    <property type="entry name" value="Winged helix' DNA-binding domain"/>
    <property type="match status" value="1"/>
</dbReference>
<dbReference type="GeneID" id="70243290"/>
<name>A0AAD4L051_9EURO</name>
<dbReference type="InterPro" id="IPR012967">
    <property type="entry name" value="COMT_dimerisation"/>
</dbReference>
<dbReference type="Pfam" id="PF00891">
    <property type="entry name" value="Methyltransf_2"/>
    <property type="match status" value="1"/>
</dbReference>
<comment type="caution">
    <text evidence="7">The sequence shown here is derived from an EMBL/GenBank/DDBJ whole genome shotgun (WGS) entry which is preliminary data.</text>
</comment>
<dbReference type="Gene3D" id="3.40.50.150">
    <property type="entry name" value="Vaccinia Virus protein VP39"/>
    <property type="match status" value="1"/>
</dbReference>
<dbReference type="PANTHER" id="PTHR43712">
    <property type="entry name" value="PUTATIVE (AFU_ORTHOLOGUE AFUA_4G14580)-RELATED"/>
    <property type="match status" value="1"/>
</dbReference>
<protein>
    <submittedName>
        <fullName evidence="7">O-methyltransferase</fullName>
    </submittedName>
</protein>
<keyword evidence="3" id="KW-0949">S-adenosyl-L-methionine</keyword>
<dbReference type="InterPro" id="IPR029063">
    <property type="entry name" value="SAM-dependent_MTases_sf"/>
</dbReference>
<dbReference type="PANTHER" id="PTHR43712:SF11">
    <property type="entry name" value="O-METHYLTRANSFERASE (AFU_ORTHOLOGUE AFUA_2G17820)-RELATED"/>
    <property type="match status" value="1"/>
</dbReference>
<dbReference type="SUPFAM" id="SSF53335">
    <property type="entry name" value="S-adenosyl-L-methionine-dependent methyltransferases"/>
    <property type="match status" value="1"/>
</dbReference>
<evidence type="ECO:0000313" key="7">
    <source>
        <dbReference type="EMBL" id="KAH8700469.1"/>
    </source>
</evidence>
<dbReference type="Pfam" id="PF08100">
    <property type="entry name" value="Dimerisation"/>
    <property type="match status" value="1"/>
</dbReference>
<proteinExistence type="predicted"/>
<evidence type="ECO:0000256" key="2">
    <source>
        <dbReference type="ARBA" id="ARBA00022679"/>
    </source>
</evidence>
<dbReference type="PIRSF" id="PIRSF005739">
    <property type="entry name" value="O-mtase"/>
    <property type="match status" value="1"/>
</dbReference>
<dbReference type="InterPro" id="IPR036390">
    <property type="entry name" value="WH_DNA-bd_sf"/>
</dbReference>
<dbReference type="InterPro" id="IPR036388">
    <property type="entry name" value="WH-like_DNA-bd_sf"/>
</dbReference>
<dbReference type="RefSeq" id="XP_046074175.1">
    <property type="nucleotide sequence ID" value="XM_046213003.1"/>
</dbReference>
<dbReference type="Gene3D" id="1.10.10.10">
    <property type="entry name" value="Winged helix-like DNA-binding domain superfamily/Winged helix DNA-binding domain"/>
    <property type="match status" value="1"/>
</dbReference>
<accession>A0AAD4L051</accession>
<gene>
    <name evidence="7" type="ORF">BGW36DRAFT_338026</name>
</gene>
<dbReference type="InterPro" id="IPR001077">
    <property type="entry name" value="COMT_C"/>
</dbReference>
<dbReference type="InterPro" id="IPR016461">
    <property type="entry name" value="COMT-like"/>
</dbReference>
<reference evidence="7" key="1">
    <citation type="submission" date="2021-12" db="EMBL/GenBank/DDBJ databases">
        <title>Convergent genome expansion in fungi linked to evolution of root-endophyte symbiosis.</title>
        <authorList>
            <consortium name="DOE Joint Genome Institute"/>
            <person name="Ke Y.-H."/>
            <person name="Bonito G."/>
            <person name="Liao H.-L."/>
            <person name="Looney B."/>
            <person name="Rojas-Flechas A."/>
            <person name="Nash J."/>
            <person name="Hameed K."/>
            <person name="Schadt C."/>
            <person name="Martin F."/>
            <person name="Crous P.W."/>
            <person name="Miettinen O."/>
            <person name="Magnuson J.K."/>
            <person name="Labbe J."/>
            <person name="Jacobson D."/>
            <person name="Doktycz M.J."/>
            <person name="Veneault-Fourrey C."/>
            <person name="Kuo A."/>
            <person name="Mondo S."/>
            <person name="Calhoun S."/>
            <person name="Riley R."/>
            <person name="Ohm R."/>
            <person name="LaButti K."/>
            <person name="Andreopoulos B."/>
            <person name="Pangilinan J."/>
            <person name="Nolan M."/>
            <person name="Tritt A."/>
            <person name="Clum A."/>
            <person name="Lipzen A."/>
            <person name="Daum C."/>
            <person name="Barry K."/>
            <person name="Grigoriev I.V."/>
            <person name="Vilgalys R."/>
        </authorList>
    </citation>
    <scope>NUCLEOTIDE SEQUENCE</scope>
    <source>
        <strain evidence="7">PMI_201</strain>
    </source>
</reference>
<dbReference type="EMBL" id="JAJTJA010000004">
    <property type="protein sequence ID" value="KAH8700469.1"/>
    <property type="molecule type" value="Genomic_DNA"/>
</dbReference>
<feature type="domain" description="O-methyltransferase C-terminal" evidence="5">
    <location>
        <begin position="167"/>
        <end position="373"/>
    </location>
</feature>
<feature type="domain" description="O-methyltransferase dimerisation" evidence="6">
    <location>
        <begin position="54"/>
        <end position="130"/>
    </location>
</feature>
<dbReference type="Proteomes" id="UP001201262">
    <property type="component" value="Unassembled WGS sequence"/>
</dbReference>
<keyword evidence="2" id="KW-0808">Transferase</keyword>
<dbReference type="GO" id="GO:0008171">
    <property type="term" value="F:O-methyltransferase activity"/>
    <property type="evidence" value="ECO:0007669"/>
    <property type="project" value="InterPro"/>
</dbReference>
<dbReference type="GO" id="GO:0046983">
    <property type="term" value="F:protein dimerization activity"/>
    <property type="evidence" value="ECO:0007669"/>
    <property type="project" value="InterPro"/>
</dbReference>
<evidence type="ECO:0000259" key="5">
    <source>
        <dbReference type="Pfam" id="PF00891"/>
    </source>
</evidence>
<keyword evidence="8" id="KW-1185">Reference proteome</keyword>
<feature type="active site" description="Proton acceptor" evidence="4">
    <location>
        <position position="302"/>
    </location>
</feature>
<dbReference type="AlphaFoldDB" id="A0AAD4L051"/>